<name>A0ABV9P6U9_9FLAO</name>
<dbReference type="Gene3D" id="3.30.420.260">
    <property type="match status" value="1"/>
</dbReference>
<proteinExistence type="predicted"/>
<keyword evidence="2" id="KW-1185">Reference proteome</keyword>
<sequence>MVVTSNDITQRNYKKLSIQVSLSGLSFCVFDTITNKIIIYNSVAFQKNEVIDGQLWNAFINNTTLSKSYDEIVVLHDNNINTFVPKPLFDINNIASYLQYNVKVFETDFFAVDEINTYEINNVYVPFVNINNFLLDQFESFDYKNTNSILLQKMLDKSKNVDEKQVFVHVQETHFEIVVVKNQQLLLFNSFEYNTAEDFIYYILFTFEQLQLNPELVSISLFGAISKEDAFYKIAYKFIRNCDLLDVSNQSKIHDVTEEEMLRHYILFNS</sequence>
<gene>
    <name evidence="1" type="ORF">ACFO3U_08200</name>
</gene>
<evidence type="ECO:0000313" key="2">
    <source>
        <dbReference type="Proteomes" id="UP001595885"/>
    </source>
</evidence>
<dbReference type="InterPro" id="IPR024213">
    <property type="entry name" value="DUF3822"/>
</dbReference>
<dbReference type="Gene3D" id="3.30.420.250">
    <property type="match status" value="1"/>
</dbReference>
<dbReference type="Pfam" id="PF12864">
    <property type="entry name" value="DUF3822"/>
    <property type="match status" value="1"/>
</dbReference>
<comment type="caution">
    <text evidence="1">The sequence shown here is derived from an EMBL/GenBank/DDBJ whole genome shotgun (WGS) entry which is preliminary data.</text>
</comment>
<evidence type="ECO:0000313" key="1">
    <source>
        <dbReference type="EMBL" id="MFC4739974.1"/>
    </source>
</evidence>
<reference evidence="2" key="1">
    <citation type="journal article" date="2019" name="Int. J. Syst. Evol. Microbiol.">
        <title>The Global Catalogue of Microorganisms (GCM) 10K type strain sequencing project: providing services to taxonomists for standard genome sequencing and annotation.</title>
        <authorList>
            <consortium name="The Broad Institute Genomics Platform"/>
            <consortium name="The Broad Institute Genome Sequencing Center for Infectious Disease"/>
            <person name="Wu L."/>
            <person name="Ma J."/>
        </authorList>
    </citation>
    <scope>NUCLEOTIDE SEQUENCE [LARGE SCALE GENOMIC DNA]</scope>
    <source>
        <strain evidence="2">CCUG 50349</strain>
    </source>
</reference>
<dbReference type="CDD" id="cd24013">
    <property type="entry name" value="ASKHA_ATPase_BT3980-like"/>
    <property type="match status" value="1"/>
</dbReference>
<accession>A0ABV9P6U9</accession>
<protein>
    <submittedName>
        <fullName evidence="1">DUF3822 family protein</fullName>
    </submittedName>
</protein>
<dbReference type="RefSeq" id="WP_379740418.1">
    <property type="nucleotide sequence ID" value="NZ_JBHSGW010000021.1"/>
</dbReference>
<organism evidence="1 2">
    <name type="scientific">Flavobacterium ponti</name>
    <dbReference type="NCBI Taxonomy" id="665133"/>
    <lineage>
        <taxon>Bacteria</taxon>
        <taxon>Pseudomonadati</taxon>
        <taxon>Bacteroidota</taxon>
        <taxon>Flavobacteriia</taxon>
        <taxon>Flavobacteriales</taxon>
        <taxon>Flavobacteriaceae</taxon>
        <taxon>Flavobacterium</taxon>
    </lineage>
</organism>
<dbReference type="Proteomes" id="UP001595885">
    <property type="component" value="Unassembled WGS sequence"/>
</dbReference>
<dbReference type="EMBL" id="JBHSGW010000021">
    <property type="protein sequence ID" value="MFC4739974.1"/>
    <property type="molecule type" value="Genomic_DNA"/>
</dbReference>